<evidence type="ECO:0000313" key="2">
    <source>
        <dbReference type="EMBL" id="CUG92002.1"/>
    </source>
</evidence>
<dbReference type="AlphaFoldDB" id="A0A0S4JRQ7"/>
<feature type="region of interest" description="Disordered" evidence="1">
    <location>
        <begin position="1"/>
        <end position="70"/>
    </location>
</feature>
<name>A0A0S4JRQ7_BODSA</name>
<proteinExistence type="predicted"/>
<dbReference type="EMBL" id="CYKH01001990">
    <property type="protein sequence ID" value="CUG92002.1"/>
    <property type="molecule type" value="Genomic_DNA"/>
</dbReference>
<feature type="compositionally biased region" description="Basic and acidic residues" evidence="1">
    <location>
        <begin position="39"/>
        <end position="51"/>
    </location>
</feature>
<sequence>MASNSAQEAAPFRPSFIPLFEEGGAAGPQRKAPVSLGASEKHKNNRAELAGKPHSVVSGHSSVVQPSTYVPQSREQYTSAVQAAASSSPAQARVVQHNIDDIEKKMMADQAKAAHGQHSNGPDVFDSEYDRIVSETSRKTVRPEVVSSANDDEFDF</sequence>
<protein>
    <submittedName>
        <fullName evidence="2">Uncharacterized protein</fullName>
    </submittedName>
</protein>
<gene>
    <name evidence="2" type="ORF">BSAL_02550</name>
</gene>
<organism evidence="2 3">
    <name type="scientific">Bodo saltans</name>
    <name type="common">Flagellated protozoan</name>
    <dbReference type="NCBI Taxonomy" id="75058"/>
    <lineage>
        <taxon>Eukaryota</taxon>
        <taxon>Discoba</taxon>
        <taxon>Euglenozoa</taxon>
        <taxon>Kinetoplastea</taxon>
        <taxon>Metakinetoplastina</taxon>
        <taxon>Eubodonida</taxon>
        <taxon>Bodonidae</taxon>
        <taxon>Bodo</taxon>
    </lineage>
</organism>
<feature type="region of interest" description="Disordered" evidence="1">
    <location>
        <begin position="108"/>
        <end position="156"/>
    </location>
</feature>
<dbReference type="VEuPathDB" id="TriTrypDB:BSAL_02550"/>
<accession>A0A0S4JRQ7</accession>
<evidence type="ECO:0000256" key="1">
    <source>
        <dbReference type="SAM" id="MobiDB-lite"/>
    </source>
</evidence>
<keyword evidence="3" id="KW-1185">Reference proteome</keyword>
<feature type="compositionally biased region" description="Basic and acidic residues" evidence="1">
    <location>
        <begin position="128"/>
        <end position="142"/>
    </location>
</feature>
<reference evidence="3" key="1">
    <citation type="submission" date="2015-09" db="EMBL/GenBank/DDBJ databases">
        <authorList>
            <consortium name="Pathogen Informatics"/>
        </authorList>
    </citation>
    <scope>NUCLEOTIDE SEQUENCE [LARGE SCALE GENOMIC DNA]</scope>
    <source>
        <strain evidence="3">Lake Konstanz</strain>
    </source>
</reference>
<dbReference type="Proteomes" id="UP000051952">
    <property type="component" value="Unassembled WGS sequence"/>
</dbReference>
<evidence type="ECO:0000313" key="3">
    <source>
        <dbReference type="Proteomes" id="UP000051952"/>
    </source>
</evidence>
<feature type="compositionally biased region" description="Low complexity" evidence="1">
    <location>
        <begin position="54"/>
        <end position="64"/>
    </location>
</feature>